<organism evidence="5 6">
    <name type="scientific">Naegleria lovaniensis</name>
    <name type="common">Amoeba</name>
    <dbReference type="NCBI Taxonomy" id="51637"/>
    <lineage>
        <taxon>Eukaryota</taxon>
        <taxon>Discoba</taxon>
        <taxon>Heterolobosea</taxon>
        <taxon>Tetramitia</taxon>
        <taxon>Eutetramitia</taxon>
        <taxon>Vahlkampfiidae</taxon>
        <taxon>Naegleria</taxon>
    </lineage>
</organism>
<dbReference type="Gene3D" id="3.40.50.300">
    <property type="entry name" value="P-loop containing nucleotide triphosphate hydrolases"/>
    <property type="match status" value="1"/>
</dbReference>
<dbReference type="EMBL" id="PYSW02000057">
    <property type="protein sequence ID" value="KAG2373308.1"/>
    <property type="molecule type" value="Genomic_DNA"/>
</dbReference>
<evidence type="ECO:0000313" key="5">
    <source>
        <dbReference type="EMBL" id="KAG2373308.1"/>
    </source>
</evidence>
<dbReference type="GeneID" id="68104751"/>
<evidence type="ECO:0000256" key="1">
    <source>
        <dbReference type="ARBA" id="ARBA00022741"/>
    </source>
</evidence>
<dbReference type="InterPro" id="IPR045735">
    <property type="entry name" value="Spore_III_AA_AAA+_ATPase"/>
</dbReference>
<proteinExistence type="predicted"/>
<dbReference type="InterPro" id="IPR027417">
    <property type="entry name" value="P-loop_NTPase"/>
</dbReference>
<evidence type="ECO:0000259" key="4">
    <source>
        <dbReference type="SMART" id="SM00382"/>
    </source>
</evidence>
<dbReference type="Pfam" id="PF19568">
    <property type="entry name" value="Spore_III_AA"/>
    <property type="match status" value="1"/>
</dbReference>
<comment type="caution">
    <text evidence="5">The sequence shown here is derived from an EMBL/GenBank/DDBJ whole genome shotgun (WGS) entry which is preliminary data.</text>
</comment>
<feature type="region of interest" description="Disordered" evidence="3">
    <location>
        <begin position="256"/>
        <end position="293"/>
    </location>
</feature>
<feature type="compositionally biased region" description="Polar residues" evidence="3">
    <location>
        <begin position="256"/>
        <end position="266"/>
    </location>
</feature>
<sequence>MSQNHSSAKLRLQKLAHICILLVLNHKYPLGLQSEYLFIYIFDLPFIRRDEKVTHQLKELIPNEEALPHLIQEFEKPQQQQFIHSERNEEDLDFKLKTPLEKGISIPQHVVKTRDGNIKFFKHVLGCSSLSAFEIASMMVSYPLEEATQRVASYFNPKNKMKKADHFSECVEKHCENQCDQLNHSEELIISKSDQSHHDVLKKEEEPTMVEIKSSGIGMTLSTESRGEQQHVEPWGNEDDHDSNCYEFFTHQSANTVKSSEQQQQNHLERKKIPNEKRTCLDETSQEKQFQNSSISNMNVKSQEHVQKQIRKRKDLQQVSTINTHNTVERGYNSSSKHHTLSSSGNNRIGNCKVIHQIEDLLDIFPSTIKTKIQEICKNRMDQLVEIVMDKERPFTFYFYGEESEPVCDQDFIASGDDIIELCQKLHFASDDRAGVDGTLHRISRIESRQKHQPIGLTIRVGRAVIGLGNVFKDLLESDKNILCLGHPGSGKTTAIRDIARILSEQRRVMIVDTSCEIAGLGDVPHQAVGRSRRIPVKDKKKQKEYMINAVQNHTPQVIVIDEIGTREEAATARTISQRGVRLVASAHGSLESMLMNPTLCDLLGGVETVTVGDGMAAFRNGQKVIMQTKGNPIFHTVIEFVEKKNEDCSWMAVPNGGRHDQKKQQESRVEWRIYTDVKNTVQNILQGREYTAQVRRLKHDNDPNSVESRVMTFEPANVVFL</sequence>
<dbReference type="CDD" id="cd00009">
    <property type="entry name" value="AAA"/>
    <property type="match status" value="1"/>
</dbReference>
<dbReference type="SMART" id="SM00382">
    <property type="entry name" value="AAA"/>
    <property type="match status" value="1"/>
</dbReference>
<dbReference type="PANTHER" id="PTHR20953:SF3">
    <property type="entry name" value="P-LOOP CONTAINING NUCLEOSIDE TRIPHOSPHATE HYDROLASES SUPERFAMILY PROTEIN"/>
    <property type="match status" value="1"/>
</dbReference>
<dbReference type="AlphaFoldDB" id="A0AA88KCI2"/>
<evidence type="ECO:0000256" key="2">
    <source>
        <dbReference type="ARBA" id="ARBA00022840"/>
    </source>
</evidence>
<name>A0AA88KCI2_NAELO</name>
<keyword evidence="1" id="KW-0547">Nucleotide-binding</keyword>
<accession>A0AA88KCI2</accession>
<feature type="domain" description="AAA+ ATPase" evidence="4">
    <location>
        <begin position="478"/>
        <end position="611"/>
    </location>
</feature>
<keyword evidence="2" id="KW-0067">ATP-binding</keyword>
<feature type="compositionally biased region" description="Basic and acidic residues" evidence="3">
    <location>
        <begin position="267"/>
        <end position="281"/>
    </location>
</feature>
<dbReference type="InterPro" id="IPR003593">
    <property type="entry name" value="AAA+_ATPase"/>
</dbReference>
<evidence type="ECO:0000256" key="3">
    <source>
        <dbReference type="SAM" id="MobiDB-lite"/>
    </source>
</evidence>
<gene>
    <name evidence="5" type="ORF">C9374_012297</name>
</gene>
<dbReference type="SUPFAM" id="SSF52540">
    <property type="entry name" value="P-loop containing nucleoside triphosphate hydrolases"/>
    <property type="match status" value="1"/>
</dbReference>
<evidence type="ECO:0000313" key="6">
    <source>
        <dbReference type="Proteomes" id="UP000816034"/>
    </source>
</evidence>
<dbReference type="RefSeq" id="XP_044542482.1">
    <property type="nucleotide sequence ID" value="XM_044688047.1"/>
</dbReference>
<dbReference type="Proteomes" id="UP000816034">
    <property type="component" value="Unassembled WGS sequence"/>
</dbReference>
<reference evidence="5 6" key="1">
    <citation type="journal article" date="2018" name="BMC Genomics">
        <title>The genome of Naegleria lovaniensis, the basis for a comparative approach to unravel pathogenicity factors of the human pathogenic amoeba N. fowleri.</title>
        <authorList>
            <person name="Liechti N."/>
            <person name="Schurch N."/>
            <person name="Bruggmann R."/>
            <person name="Wittwer M."/>
        </authorList>
    </citation>
    <scope>NUCLEOTIDE SEQUENCE [LARGE SCALE GENOMIC DNA]</scope>
    <source>
        <strain evidence="5 6">ATCC 30569</strain>
    </source>
</reference>
<dbReference type="PANTHER" id="PTHR20953">
    <property type="entry name" value="KINASE-RELATED"/>
    <property type="match status" value="1"/>
</dbReference>
<dbReference type="GO" id="GO:0005524">
    <property type="term" value="F:ATP binding"/>
    <property type="evidence" value="ECO:0007669"/>
    <property type="project" value="UniProtKB-KW"/>
</dbReference>
<keyword evidence="6" id="KW-1185">Reference proteome</keyword>
<protein>
    <recommendedName>
        <fullName evidence="4">AAA+ ATPase domain-containing protein</fullName>
    </recommendedName>
</protein>